<name>A0A016XC40_9BURK</name>
<dbReference type="Pfam" id="PF08327">
    <property type="entry name" value="AHSA1"/>
    <property type="match status" value="1"/>
</dbReference>
<dbReference type="InterPro" id="IPR013538">
    <property type="entry name" value="ASHA1/2-like_C"/>
</dbReference>
<dbReference type="AlphaFoldDB" id="A0A016XC40"/>
<dbReference type="STRING" id="1458275.AZ34_00285"/>
<accession>A0A016XC40</accession>
<evidence type="ECO:0000256" key="1">
    <source>
        <dbReference type="ARBA" id="ARBA00006817"/>
    </source>
</evidence>
<dbReference type="InterPro" id="IPR023393">
    <property type="entry name" value="START-like_dom_sf"/>
</dbReference>
<comment type="caution">
    <text evidence="3">The sequence shown here is derived from an EMBL/GenBank/DDBJ whole genome shotgun (WGS) entry which is preliminary data.</text>
</comment>
<sequence>MHHITHRIGIHAPLAQVQQALTTIDGLAGWWTRDTEGQTGVGQTITFTFRDHGGGEMGRFVMKVLPPTATQQVRWSVQAGPPEWVGTEVCFALSSQDGQTVLLFAHRDWREEVEFMAHCSMKWATFLLSLRALVEQGRGQPAPEDLKIDNWN</sequence>
<proteinExistence type="inferred from homology"/>
<dbReference type="Proteomes" id="UP000023268">
    <property type="component" value="Unassembled WGS sequence"/>
</dbReference>
<dbReference type="CDD" id="cd07814">
    <property type="entry name" value="SRPBCC_CalC_Aha1-like"/>
    <property type="match status" value="1"/>
</dbReference>
<reference evidence="3 4" key="1">
    <citation type="submission" date="2014-02" db="EMBL/GenBank/DDBJ databases">
        <title>Draft Genome of Hylemonella gracilis isolated from the Niagara River.</title>
        <authorList>
            <person name="Pawlowski D.R."/>
            <person name="Koudelka G.B."/>
        </authorList>
    </citation>
    <scope>NUCLEOTIDE SEQUENCE [LARGE SCALE GENOMIC DNA]</scope>
    <source>
        <strain evidence="3 4">Niagara R</strain>
    </source>
</reference>
<dbReference type="Gene3D" id="3.30.530.20">
    <property type="match status" value="1"/>
</dbReference>
<evidence type="ECO:0000313" key="4">
    <source>
        <dbReference type="Proteomes" id="UP000023268"/>
    </source>
</evidence>
<evidence type="ECO:0000313" key="3">
    <source>
        <dbReference type="EMBL" id="EYC49659.1"/>
    </source>
</evidence>
<dbReference type="EMBL" id="JEMG01000001">
    <property type="protein sequence ID" value="EYC49659.1"/>
    <property type="molecule type" value="Genomic_DNA"/>
</dbReference>
<dbReference type="eggNOG" id="COG3832">
    <property type="taxonomic scope" value="Bacteria"/>
</dbReference>
<organism evidence="3 4">
    <name type="scientific">Hylemonella gracilis str. Niagara R</name>
    <dbReference type="NCBI Taxonomy" id="1458275"/>
    <lineage>
        <taxon>Bacteria</taxon>
        <taxon>Pseudomonadati</taxon>
        <taxon>Pseudomonadota</taxon>
        <taxon>Betaproteobacteria</taxon>
        <taxon>Burkholderiales</taxon>
        <taxon>Comamonadaceae</taxon>
        <taxon>Hylemonella</taxon>
    </lineage>
</organism>
<dbReference type="RefSeq" id="WP_035603500.1">
    <property type="nucleotide sequence ID" value="NZ_JEMG01000001.1"/>
</dbReference>
<gene>
    <name evidence="3" type="ORF">AZ34_00285</name>
</gene>
<dbReference type="SUPFAM" id="SSF55961">
    <property type="entry name" value="Bet v1-like"/>
    <property type="match status" value="1"/>
</dbReference>
<protein>
    <submittedName>
        <fullName evidence="3">Polyketide cyclase</fullName>
    </submittedName>
</protein>
<dbReference type="OrthoDB" id="287565at2"/>
<evidence type="ECO:0000259" key="2">
    <source>
        <dbReference type="Pfam" id="PF08327"/>
    </source>
</evidence>
<comment type="similarity">
    <text evidence="1">Belongs to the AHA1 family.</text>
</comment>
<feature type="domain" description="Activator of Hsp90 ATPase homologue 1/2-like C-terminal" evidence="2">
    <location>
        <begin position="12"/>
        <end position="135"/>
    </location>
</feature>